<dbReference type="AlphaFoldDB" id="A0A2V1DE46"/>
<evidence type="ECO:0000313" key="1">
    <source>
        <dbReference type="EMBL" id="PVH96311.1"/>
    </source>
</evidence>
<reference evidence="1 2" key="1">
    <citation type="journal article" date="2018" name="Sci. Rep.">
        <title>Comparative genomics provides insights into the lifestyle and reveals functional heterogeneity of dark septate endophytic fungi.</title>
        <authorList>
            <person name="Knapp D.G."/>
            <person name="Nemeth J.B."/>
            <person name="Barry K."/>
            <person name="Hainaut M."/>
            <person name="Henrissat B."/>
            <person name="Johnson J."/>
            <person name="Kuo A."/>
            <person name="Lim J.H.P."/>
            <person name="Lipzen A."/>
            <person name="Nolan M."/>
            <person name="Ohm R.A."/>
            <person name="Tamas L."/>
            <person name="Grigoriev I.V."/>
            <person name="Spatafora J.W."/>
            <person name="Nagy L.G."/>
            <person name="Kovacs G.M."/>
        </authorList>
    </citation>
    <scope>NUCLEOTIDE SEQUENCE [LARGE SCALE GENOMIC DNA]</scope>
    <source>
        <strain evidence="1 2">DSE2036</strain>
    </source>
</reference>
<dbReference type="EMBL" id="KZ805468">
    <property type="protein sequence ID" value="PVH96311.1"/>
    <property type="molecule type" value="Genomic_DNA"/>
</dbReference>
<accession>A0A2V1DE46</accession>
<evidence type="ECO:0000313" key="2">
    <source>
        <dbReference type="Proteomes" id="UP000244855"/>
    </source>
</evidence>
<sequence length="436" mass="49397">MQKFEGAPFWKTAQQTLAEGKLAFDTSMIDRFREKITTLVDAGLNSTARPQLPVAPTVRRREIMRLVANQKKSLVLYAALARLKLSFFPQEIEYAFLETPSEESQLGSAPPGVNAGSVFPRDVFSLIIKLKGVPITAVSQLLFDVHEEDESPPRTSRFAPRVRFADVEPTPPRVVVDFENVGERGRSEKPSLRRWVPDFAHFGSLSPSSGATRVEIRHGEVFTNDGYGPIAGYLKSGKFTCLVDMIKDSQLFARILFQRLFISQQVIRLFASVVYTPWLPAPLNCKNVIICDKAGQDLDSSSQKLDMDRCAALVRVDTPFQATVSPGDEKYAKECLLELVITLLELWHNSSFSSRQIPGREFDTTSFFPRLYLAQAWLEESYEMIPLAYWSSLRLCLAFKDKFDLIDFDAQRERTLTLCFPVMKELALLVREFQVE</sequence>
<proteinExistence type="predicted"/>
<keyword evidence="2" id="KW-1185">Reference proteome</keyword>
<organism evidence="1 2">
    <name type="scientific">Periconia macrospinosa</name>
    <dbReference type="NCBI Taxonomy" id="97972"/>
    <lineage>
        <taxon>Eukaryota</taxon>
        <taxon>Fungi</taxon>
        <taxon>Dikarya</taxon>
        <taxon>Ascomycota</taxon>
        <taxon>Pezizomycotina</taxon>
        <taxon>Dothideomycetes</taxon>
        <taxon>Pleosporomycetidae</taxon>
        <taxon>Pleosporales</taxon>
        <taxon>Massarineae</taxon>
        <taxon>Periconiaceae</taxon>
        <taxon>Periconia</taxon>
    </lineage>
</organism>
<gene>
    <name evidence="1" type="ORF">DM02DRAFT_124873</name>
</gene>
<protein>
    <submittedName>
        <fullName evidence="1">Uncharacterized protein</fullName>
    </submittedName>
</protein>
<name>A0A2V1DE46_9PLEO</name>
<dbReference type="Proteomes" id="UP000244855">
    <property type="component" value="Unassembled WGS sequence"/>
</dbReference>